<reference evidence="1 2" key="1">
    <citation type="submission" date="2017-08" db="EMBL/GenBank/DDBJ databases">
        <title>Infants hospitalized years apart are colonized by the same room-sourced microbial strains.</title>
        <authorList>
            <person name="Brooks B."/>
            <person name="Olm M.R."/>
            <person name="Firek B.A."/>
            <person name="Baker R."/>
            <person name="Thomas B.C."/>
            <person name="Morowitz M.J."/>
            <person name="Banfield J.F."/>
        </authorList>
    </citation>
    <scope>NUCLEOTIDE SEQUENCE [LARGE SCALE GENOMIC DNA]</scope>
    <source>
        <strain evidence="1">S2_003_000_R2_14</strain>
    </source>
</reference>
<dbReference type="AlphaFoldDB" id="A0A2W5TPV9"/>
<organism evidence="1 2">
    <name type="scientific">Archangium gephyra</name>
    <dbReference type="NCBI Taxonomy" id="48"/>
    <lineage>
        <taxon>Bacteria</taxon>
        <taxon>Pseudomonadati</taxon>
        <taxon>Myxococcota</taxon>
        <taxon>Myxococcia</taxon>
        <taxon>Myxococcales</taxon>
        <taxon>Cystobacterineae</taxon>
        <taxon>Archangiaceae</taxon>
        <taxon>Archangium</taxon>
    </lineage>
</organism>
<dbReference type="EMBL" id="QFQP01000003">
    <property type="protein sequence ID" value="PZR16672.1"/>
    <property type="molecule type" value="Genomic_DNA"/>
</dbReference>
<comment type="caution">
    <text evidence="1">The sequence shown here is derived from an EMBL/GenBank/DDBJ whole genome shotgun (WGS) entry which is preliminary data.</text>
</comment>
<dbReference type="Proteomes" id="UP000249061">
    <property type="component" value="Unassembled WGS sequence"/>
</dbReference>
<evidence type="ECO:0000313" key="1">
    <source>
        <dbReference type="EMBL" id="PZR16672.1"/>
    </source>
</evidence>
<proteinExistence type="predicted"/>
<accession>A0A2W5TPV9</accession>
<name>A0A2W5TPV9_9BACT</name>
<protein>
    <submittedName>
        <fullName evidence="1">Uncharacterized protein</fullName>
    </submittedName>
</protein>
<sequence>MEALLALEPDRDFAARVHLVCMTASRTIAAMGELDLVQYEEPDVDGSADLSMWEKVAPIIGSTIAEVNTFCAQVEASFPVDAVLTERRQLQVDELFNRSARDCRTEVMNFGMNMRDPSVVGDRWNLITQLQIFRFRFRDSIGKLVWDVASVFGECKRREVEPGYEAALKATLVVRTMTADLRRLMRVRIQKVGDAPITEMLTQTQQMEKELNAFGRTAAWRALRAQDKKGILEFRFKLRQLIAIGQPTKIEILEALEPFVEFVDGFAMISRREILVQHDQEVLASVGVVLERAMNTTGFEAQLEAFKLALDEAQTIYGRSSEFDLFLRNQRKGLPTTETIASSLEQFLVQIAGMSVY</sequence>
<evidence type="ECO:0000313" key="2">
    <source>
        <dbReference type="Proteomes" id="UP000249061"/>
    </source>
</evidence>
<gene>
    <name evidence="1" type="ORF">DI536_05825</name>
</gene>